<dbReference type="SMART" id="SM00665">
    <property type="entry name" value="B561"/>
    <property type="match status" value="1"/>
</dbReference>
<comment type="caution">
    <text evidence="10">The sequence shown here is derived from an EMBL/GenBank/DDBJ whole genome shotgun (WGS) entry which is preliminary data.</text>
</comment>
<dbReference type="InterPro" id="IPR015915">
    <property type="entry name" value="Kelch-typ_b-propeller"/>
</dbReference>
<keyword evidence="5 7" id="KW-1133">Transmembrane helix</keyword>
<keyword evidence="6 7" id="KW-0472">Membrane</keyword>
<dbReference type="PANTHER" id="PTHR23130:SF171">
    <property type="entry name" value="OS01G0895300 PROTEIN"/>
    <property type="match status" value="1"/>
</dbReference>
<keyword evidence="3 7" id="KW-0812">Transmembrane</keyword>
<feature type="domain" description="Cytochrome b561" evidence="9">
    <location>
        <begin position="359"/>
        <end position="561"/>
    </location>
</feature>
<keyword evidence="11" id="KW-1185">Reference proteome</keyword>
<keyword evidence="8" id="KW-0732">Signal</keyword>
<dbReference type="CDD" id="cd08760">
    <property type="entry name" value="Cyt_b561_FRRS1_like"/>
    <property type="match status" value="1"/>
</dbReference>
<evidence type="ECO:0000259" key="9">
    <source>
        <dbReference type="PROSITE" id="PS50939"/>
    </source>
</evidence>
<feature type="transmembrane region" description="Helical" evidence="7">
    <location>
        <begin position="535"/>
        <end position="555"/>
    </location>
</feature>
<dbReference type="PROSITE" id="PS50939">
    <property type="entry name" value="CYTOCHROME_B561"/>
    <property type="match status" value="1"/>
</dbReference>
<sequence length="581" mass="61813">MYSRYRLVPLLAALATLIGGATAQTPTWEEVQLINNGMSPPARHFAIMAPWPSNQSLVLFGGVVTGAVDEDDESAAAYIFDTVSESWRIVASANEGPTSRFSLVGGVDDDTGRLIIFGGQTPDLEVYNDVWTLDLVSGVWTQVLDGTTAGSPGSRYGMAGGLTTVQGQDYLLVSHGFDTRERLDDSFALRLSDMQWLSIDTSDSDIPTPRCLVASAALNPASAPDEALLAMYGGCGSGGYGPCPSSESWILEVEGLSATATSATGTWRGPGPTCLHGRNFGAMAADSSVGDGTFFLYGGAGGVLVSQDAPGQLNTLSNALDNDLWKQVDLAQGAGTEVPSQPAAQSSMATMDGDLYLQVATSTSLWRLSYGPTFAALQSLESLECNDDPIPAWRVAHFTLMGLGWGFFIPLGVFIARFGRDWDPLWFHLHRALNTLGIVAAVAGLIIAFLMVAGGHFLARAHAVIGVVVMGLGLLQPLNALCRPHKTDPTTGLASTGRKIWELAHKNMGRLALVLGFVNIFIGILFVQSASTPAFIIYTLWFAFYVLATIVFSVFKFQRERNSGEATNPPASIPNGQLEKS</sequence>
<evidence type="ECO:0000256" key="7">
    <source>
        <dbReference type="SAM" id="Phobius"/>
    </source>
</evidence>
<comment type="subcellular location">
    <subcellularLocation>
        <location evidence="1">Membrane</location>
    </subcellularLocation>
</comment>
<evidence type="ECO:0000256" key="3">
    <source>
        <dbReference type="ARBA" id="ARBA00022692"/>
    </source>
</evidence>
<dbReference type="Gene3D" id="2.120.10.80">
    <property type="entry name" value="Kelch-type beta propeller"/>
    <property type="match status" value="1"/>
</dbReference>
<keyword evidence="4" id="KW-0249">Electron transport</keyword>
<feature type="transmembrane region" description="Helical" evidence="7">
    <location>
        <begin position="457"/>
        <end position="475"/>
    </location>
</feature>
<dbReference type="InParanoid" id="A0A2R5GFQ1"/>
<dbReference type="AlphaFoldDB" id="A0A2R5GFQ1"/>
<dbReference type="Pfam" id="PF24681">
    <property type="entry name" value="Kelch_KLHDC2_KLHL20_DRC7"/>
    <property type="match status" value="1"/>
</dbReference>
<evidence type="ECO:0000256" key="4">
    <source>
        <dbReference type="ARBA" id="ARBA00022982"/>
    </source>
</evidence>
<feature type="transmembrane region" description="Helical" evidence="7">
    <location>
        <begin position="395"/>
        <end position="419"/>
    </location>
</feature>
<feature type="transmembrane region" description="Helical" evidence="7">
    <location>
        <begin position="508"/>
        <end position="529"/>
    </location>
</feature>
<dbReference type="OrthoDB" id="2419613at2759"/>
<dbReference type="GO" id="GO:0016020">
    <property type="term" value="C:membrane"/>
    <property type="evidence" value="ECO:0007669"/>
    <property type="project" value="UniProtKB-SubCell"/>
</dbReference>
<feature type="signal peptide" evidence="8">
    <location>
        <begin position="1"/>
        <end position="23"/>
    </location>
</feature>
<evidence type="ECO:0000256" key="6">
    <source>
        <dbReference type="ARBA" id="ARBA00023136"/>
    </source>
</evidence>
<accession>A0A2R5GFQ1</accession>
<dbReference type="InterPro" id="IPR006593">
    <property type="entry name" value="Cyt_b561/ferric_Rdtase_TM"/>
</dbReference>
<organism evidence="10 11">
    <name type="scientific">Hondaea fermentalgiana</name>
    <dbReference type="NCBI Taxonomy" id="2315210"/>
    <lineage>
        <taxon>Eukaryota</taxon>
        <taxon>Sar</taxon>
        <taxon>Stramenopiles</taxon>
        <taxon>Bigyra</taxon>
        <taxon>Labyrinthulomycetes</taxon>
        <taxon>Thraustochytrida</taxon>
        <taxon>Thraustochytriidae</taxon>
        <taxon>Hondaea</taxon>
    </lineage>
</organism>
<dbReference type="Proteomes" id="UP000241890">
    <property type="component" value="Unassembled WGS sequence"/>
</dbReference>
<feature type="transmembrane region" description="Helical" evidence="7">
    <location>
        <begin position="431"/>
        <end position="451"/>
    </location>
</feature>
<evidence type="ECO:0000256" key="8">
    <source>
        <dbReference type="SAM" id="SignalP"/>
    </source>
</evidence>
<dbReference type="PANTHER" id="PTHR23130">
    <property type="entry name" value="CYTOCHROME B561 AND DOMON DOMAIN-CONTAINING PROTEIN"/>
    <property type="match status" value="1"/>
</dbReference>
<dbReference type="Gene3D" id="1.20.120.1770">
    <property type="match status" value="1"/>
</dbReference>
<feature type="chain" id="PRO_5015359116" evidence="8">
    <location>
        <begin position="24"/>
        <end position="581"/>
    </location>
</feature>
<gene>
    <name evidence="10" type="ORF">FCC1311_036952</name>
</gene>
<evidence type="ECO:0000256" key="1">
    <source>
        <dbReference type="ARBA" id="ARBA00004370"/>
    </source>
</evidence>
<keyword evidence="2" id="KW-0813">Transport</keyword>
<reference evidence="10 11" key="1">
    <citation type="submission" date="2017-12" db="EMBL/GenBank/DDBJ databases">
        <title>Sequencing, de novo assembly and annotation of complete genome of a new Thraustochytrid species, strain FCC1311.</title>
        <authorList>
            <person name="Sedici K."/>
            <person name="Godart F."/>
            <person name="Aiese Cigliano R."/>
            <person name="Sanseverino W."/>
            <person name="Barakat M."/>
            <person name="Ortet P."/>
            <person name="Marechal E."/>
            <person name="Cagnac O."/>
            <person name="Amato A."/>
        </authorList>
    </citation>
    <scope>NUCLEOTIDE SEQUENCE [LARGE SCALE GENOMIC DNA]</scope>
</reference>
<evidence type="ECO:0000313" key="11">
    <source>
        <dbReference type="Proteomes" id="UP000241890"/>
    </source>
</evidence>
<evidence type="ECO:0000256" key="5">
    <source>
        <dbReference type="ARBA" id="ARBA00022989"/>
    </source>
</evidence>
<protein>
    <submittedName>
        <fullName evidence="10">Cytochrome b561 and DOMON domain-containing protein At3g61750</fullName>
    </submittedName>
</protein>
<dbReference type="SUPFAM" id="SSF117281">
    <property type="entry name" value="Kelch motif"/>
    <property type="match status" value="1"/>
</dbReference>
<evidence type="ECO:0000313" key="10">
    <source>
        <dbReference type="EMBL" id="GBG27473.1"/>
    </source>
</evidence>
<dbReference type="EMBL" id="BEYU01000031">
    <property type="protein sequence ID" value="GBG27473.1"/>
    <property type="molecule type" value="Genomic_DNA"/>
</dbReference>
<proteinExistence type="predicted"/>
<name>A0A2R5GFQ1_9STRA</name>
<evidence type="ECO:0000256" key="2">
    <source>
        <dbReference type="ARBA" id="ARBA00022448"/>
    </source>
</evidence>